<accession>A0ABQ2DEV6</accession>
<protein>
    <submittedName>
        <fullName evidence="1">Uncharacterized protein</fullName>
    </submittedName>
</protein>
<gene>
    <name evidence="1" type="ORF">GCM10008938_47130</name>
</gene>
<reference evidence="2" key="1">
    <citation type="journal article" date="2019" name="Int. J. Syst. Evol. Microbiol.">
        <title>The Global Catalogue of Microorganisms (GCM) 10K type strain sequencing project: providing services to taxonomists for standard genome sequencing and annotation.</title>
        <authorList>
            <consortium name="The Broad Institute Genomics Platform"/>
            <consortium name="The Broad Institute Genome Sequencing Center for Infectious Disease"/>
            <person name="Wu L."/>
            <person name="Ma J."/>
        </authorList>
    </citation>
    <scope>NUCLEOTIDE SEQUENCE [LARGE SCALE GENOMIC DNA]</scope>
    <source>
        <strain evidence="2">JCM 14370</strain>
    </source>
</reference>
<name>A0ABQ2DEV6_9DEIO</name>
<dbReference type="EMBL" id="BMOD01000033">
    <property type="protein sequence ID" value="GGJ55532.1"/>
    <property type="molecule type" value="Genomic_DNA"/>
</dbReference>
<evidence type="ECO:0000313" key="2">
    <source>
        <dbReference type="Proteomes" id="UP000632222"/>
    </source>
</evidence>
<dbReference type="RefSeq" id="WP_189007974.1">
    <property type="nucleotide sequence ID" value="NZ_BMOD01000033.1"/>
</dbReference>
<comment type="caution">
    <text evidence="1">The sequence shown here is derived from an EMBL/GenBank/DDBJ whole genome shotgun (WGS) entry which is preliminary data.</text>
</comment>
<organism evidence="1 2">
    <name type="scientific">Deinococcus roseus</name>
    <dbReference type="NCBI Taxonomy" id="392414"/>
    <lineage>
        <taxon>Bacteria</taxon>
        <taxon>Thermotogati</taxon>
        <taxon>Deinococcota</taxon>
        <taxon>Deinococci</taxon>
        <taxon>Deinococcales</taxon>
        <taxon>Deinococcaceae</taxon>
        <taxon>Deinococcus</taxon>
    </lineage>
</organism>
<sequence length="169" mass="19142">MPSIQVKDGHLSVYQVLTELGFLQPGKVWKQLLDRKGKDFMVHTRLQFEMADGRKSRLVPAIREDDLGELLDGVRQMSGQGQTGWFYLPVERQVLDTLTAAFQDLQPKNPCELDGVRVDVFFQACKVAVVFFSSTTLDAVRIVQMNAGGMREVQVNVYHTKFRLGHLVC</sequence>
<keyword evidence="2" id="KW-1185">Reference proteome</keyword>
<evidence type="ECO:0000313" key="1">
    <source>
        <dbReference type="EMBL" id="GGJ55532.1"/>
    </source>
</evidence>
<proteinExistence type="predicted"/>
<dbReference type="Proteomes" id="UP000632222">
    <property type="component" value="Unassembled WGS sequence"/>
</dbReference>